<dbReference type="PANTHER" id="PTHR44757:SF4">
    <property type="entry name" value="DIGUANYLATE CYCLASE DGCE-RELATED"/>
    <property type="match status" value="1"/>
</dbReference>
<dbReference type="NCBIfam" id="TIGR00254">
    <property type="entry name" value="GGDEF"/>
    <property type="match status" value="1"/>
</dbReference>
<dbReference type="Gene3D" id="3.20.20.450">
    <property type="entry name" value="EAL domain"/>
    <property type="match status" value="1"/>
</dbReference>
<evidence type="ECO:0000259" key="5">
    <source>
        <dbReference type="PROSITE" id="PS50887"/>
    </source>
</evidence>
<evidence type="ECO:0000256" key="1">
    <source>
        <dbReference type="SAM" id="Phobius"/>
    </source>
</evidence>
<dbReference type="PROSITE" id="PS50887">
    <property type="entry name" value="GGDEF"/>
    <property type="match status" value="1"/>
</dbReference>
<evidence type="ECO:0000313" key="6">
    <source>
        <dbReference type="EMBL" id="MCW8334803.1"/>
    </source>
</evidence>
<dbReference type="RefSeq" id="WP_265688145.1">
    <property type="nucleotide sequence ID" value="NZ_JAKRRX010000075.1"/>
</dbReference>
<feature type="domain" description="EAL" evidence="4">
    <location>
        <begin position="790"/>
        <end position="1045"/>
    </location>
</feature>
<sequence length="1048" mass="120483">MRFIFILFASLISFSGFAQEKDVLVVHSYHQGFFWTDAFQKGLENVLSEQDVSTRVVYLDTKRLQSPEYLEQLYQLYKTKFEQEQYRAVVVSDNNALDLMKRLAPQLGDTLVVFGGINDYQPALHAGLKATGVNEDTDILSNITLIKKLQPNVKKVYVVSDHSVTGKAVRQQVTKFLNSHPSYQSLIENYTPTTYQQLKTWVGQIDSEESVLFWVYYRDENGWVVNDKVWQSFNEYASAPVYMVHDLGLGNGAVGGVIQSGKQQGRETAQVLIKALNNPDKPLPKVKVGTPEIKLDYQALEHWGLGVDNVADAVLFNKPKTFAERYQQELKWFAAIISIFSAIIFFLVYYLRKLKVSQQAAINSQVLLESVFDQTYQYIGILDQFGRIQSNNSKLQELLYDKHYQLNKPIWQHKHWHRDSSEQIEAFFNPDSNDSASVSQFEGEFWHREQGSMVLEITLKQMQIKSDREHQYLFEARDITSRKITEDKLFQREAKLSHYYDQQPVMMITLDAYNRIQQVNRFAEQLLGYRSGDLLGRKLKEFYTHKESIEPRQVLLQPKQVMKGVWRREIEYRHHDGRAVWVRENIRPMVESGSILIVGEDVSQNRKLEAQLEYQARYDLLTDTYNRNYFELELDKALKETQSHMRTHAMLYLDMDQLKVLNDTAGHEAGDAAIQFCASMLEEILPYKALLARMGGDEFSILLKDCTENDAVRLAKQIITTLSEQAFLWDDIRLNLTCSIGIRLIDHTASSPQMVHAQADTACHAAKEEGRNRFNLYCPDDEDLQRREREMESVNLVHDALAHDRIELFAQRILDLSEQQANMHFEILVRIRNPKGEYISPGIFMPASERYNIAHLIDKQVVTKTLHWLEANPNSLDQLSRCSINLSGHSMGNREFIRFLLHTLETSPVPCEKICLEITETAAMSNMNQAIELFTQLKQLGCVIALDDFGSGLSSFGYLKKLPVDVVKIDGIFVRDIDVNEMDYIMVRAINDLAQQMGKKTVAEFVENTQIIDKLQELGVNYAQGYIIGKPKPLAELVAELEGEASRA</sequence>
<dbReference type="CDD" id="cd01949">
    <property type="entry name" value="GGDEF"/>
    <property type="match status" value="1"/>
</dbReference>
<dbReference type="SMART" id="SM00267">
    <property type="entry name" value="GGDEF"/>
    <property type="match status" value="1"/>
</dbReference>
<feature type="chain" id="PRO_5040981155" evidence="2">
    <location>
        <begin position="19"/>
        <end position="1048"/>
    </location>
</feature>
<evidence type="ECO:0000256" key="2">
    <source>
        <dbReference type="SAM" id="SignalP"/>
    </source>
</evidence>
<dbReference type="Gene3D" id="3.30.450.20">
    <property type="entry name" value="PAS domain"/>
    <property type="match status" value="2"/>
</dbReference>
<proteinExistence type="predicted"/>
<dbReference type="PANTHER" id="PTHR44757">
    <property type="entry name" value="DIGUANYLATE CYCLASE DGCP"/>
    <property type="match status" value="1"/>
</dbReference>
<dbReference type="CDD" id="cd01948">
    <property type="entry name" value="EAL"/>
    <property type="match status" value="1"/>
</dbReference>
<dbReference type="SMART" id="SM00052">
    <property type="entry name" value="EAL"/>
    <property type="match status" value="1"/>
</dbReference>
<keyword evidence="1" id="KW-0472">Membrane</keyword>
<accession>A0A9X3CFE8</accession>
<reference evidence="6" key="1">
    <citation type="submission" date="2022-02" db="EMBL/GenBank/DDBJ databases">
        <title>Vibrio sp. nov., a new bacterium isolated from Bohai sea, China.</title>
        <authorList>
            <person name="Yuan Y."/>
        </authorList>
    </citation>
    <scope>NUCLEOTIDE SEQUENCE</scope>
    <source>
        <strain evidence="6">DBSS07</strain>
    </source>
</reference>
<evidence type="ECO:0000313" key="7">
    <source>
        <dbReference type="Proteomes" id="UP001155586"/>
    </source>
</evidence>
<evidence type="ECO:0000259" key="3">
    <source>
        <dbReference type="PROSITE" id="PS50112"/>
    </source>
</evidence>
<dbReference type="SUPFAM" id="SSF55785">
    <property type="entry name" value="PYP-like sensor domain (PAS domain)"/>
    <property type="match status" value="2"/>
</dbReference>
<dbReference type="InterPro" id="IPR035965">
    <property type="entry name" value="PAS-like_dom_sf"/>
</dbReference>
<comment type="caution">
    <text evidence="6">The sequence shown here is derived from an EMBL/GenBank/DDBJ whole genome shotgun (WGS) entry which is preliminary data.</text>
</comment>
<dbReference type="SUPFAM" id="SSF55073">
    <property type="entry name" value="Nucleotide cyclase"/>
    <property type="match status" value="1"/>
</dbReference>
<feature type="domain" description="GGDEF" evidence="5">
    <location>
        <begin position="646"/>
        <end position="779"/>
    </location>
</feature>
<dbReference type="EMBL" id="JAKRRX010000075">
    <property type="protein sequence ID" value="MCW8334803.1"/>
    <property type="molecule type" value="Genomic_DNA"/>
</dbReference>
<dbReference type="Pfam" id="PF00563">
    <property type="entry name" value="EAL"/>
    <property type="match status" value="1"/>
</dbReference>
<dbReference type="InterPro" id="IPR000160">
    <property type="entry name" value="GGDEF_dom"/>
</dbReference>
<dbReference type="InterPro" id="IPR000014">
    <property type="entry name" value="PAS"/>
</dbReference>
<dbReference type="Gene3D" id="3.30.70.270">
    <property type="match status" value="1"/>
</dbReference>
<dbReference type="PROSITE" id="PS50883">
    <property type="entry name" value="EAL"/>
    <property type="match status" value="1"/>
</dbReference>
<keyword evidence="7" id="KW-1185">Reference proteome</keyword>
<dbReference type="NCBIfam" id="TIGR00229">
    <property type="entry name" value="sensory_box"/>
    <property type="match status" value="1"/>
</dbReference>
<dbReference type="InterPro" id="IPR029787">
    <property type="entry name" value="Nucleotide_cyclase"/>
</dbReference>
<dbReference type="CDD" id="cd00130">
    <property type="entry name" value="PAS"/>
    <property type="match status" value="1"/>
</dbReference>
<dbReference type="InterPro" id="IPR043128">
    <property type="entry name" value="Rev_trsase/Diguanyl_cyclase"/>
</dbReference>
<evidence type="ECO:0000259" key="4">
    <source>
        <dbReference type="PROSITE" id="PS50883"/>
    </source>
</evidence>
<protein>
    <submittedName>
        <fullName evidence="6">EAL domain-containing protein</fullName>
    </submittedName>
</protein>
<dbReference type="AlphaFoldDB" id="A0A9X3CFE8"/>
<keyword evidence="1" id="KW-0812">Transmembrane</keyword>
<feature type="transmembrane region" description="Helical" evidence="1">
    <location>
        <begin position="332"/>
        <end position="351"/>
    </location>
</feature>
<dbReference type="SMART" id="SM00091">
    <property type="entry name" value="PAS"/>
    <property type="match status" value="1"/>
</dbReference>
<dbReference type="Pfam" id="PF00990">
    <property type="entry name" value="GGDEF"/>
    <property type="match status" value="1"/>
</dbReference>
<dbReference type="PROSITE" id="PS50112">
    <property type="entry name" value="PAS"/>
    <property type="match status" value="1"/>
</dbReference>
<dbReference type="InterPro" id="IPR035919">
    <property type="entry name" value="EAL_sf"/>
</dbReference>
<dbReference type="InterPro" id="IPR052155">
    <property type="entry name" value="Biofilm_reg_signaling"/>
</dbReference>
<gene>
    <name evidence="6" type="ORF">MD483_13330</name>
</gene>
<feature type="signal peptide" evidence="2">
    <location>
        <begin position="1"/>
        <end position="18"/>
    </location>
</feature>
<dbReference type="InterPro" id="IPR001633">
    <property type="entry name" value="EAL_dom"/>
</dbReference>
<dbReference type="Pfam" id="PF13426">
    <property type="entry name" value="PAS_9"/>
    <property type="match status" value="1"/>
</dbReference>
<feature type="domain" description="PAS" evidence="3">
    <location>
        <begin position="492"/>
        <end position="550"/>
    </location>
</feature>
<organism evidence="6 7">
    <name type="scientific">Vibrio paucivorans</name>
    <dbReference type="NCBI Taxonomy" id="2829489"/>
    <lineage>
        <taxon>Bacteria</taxon>
        <taxon>Pseudomonadati</taxon>
        <taxon>Pseudomonadota</taxon>
        <taxon>Gammaproteobacteria</taxon>
        <taxon>Vibrionales</taxon>
        <taxon>Vibrionaceae</taxon>
        <taxon>Vibrio</taxon>
    </lineage>
</organism>
<dbReference type="Proteomes" id="UP001155586">
    <property type="component" value="Unassembled WGS sequence"/>
</dbReference>
<dbReference type="SUPFAM" id="SSF141868">
    <property type="entry name" value="EAL domain-like"/>
    <property type="match status" value="1"/>
</dbReference>
<keyword evidence="1" id="KW-1133">Transmembrane helix</keyword>
<keyword evidence="2" id="KW-0732">Signal</keyword>
<name>A0A9X3CFE8_9VIBR</name>